<organism evidence="2 3">
    <name type="scientific">Halteria grandinella</name>
    <dbReference type="NCBI Taxonomy" id="5974"/>
    <lineage>
        <taxon>Eukaryota</taxon>
        <taxon>Sar</taxon>
        <taxon>Alveolata</taxon>
        <taxon>Ciliophora</taxon>
        <taxon>Intramacronucleata</taxon>
        <taxon>Spirotrichea</taxon>
        <taxon>Stichotrichia</taxon>
        <taxon>Sporadotrichida</taxon>
        <taxon>Halteriidae</taxon>
        <taxon>Halteria</taxon>
    </lineage>
</organism>
<keyword evidence="1" id="KW-0175">Coiled coil</keyword>
<evidence type="ECO:0000256" key="1">
    <source>
        <dbReference type="SAM" id="Coils"/>
    </source>
</evidence>
<accession>A0A8J8NIP0</accession>
<gene>
    <name evidence="2" type="ORF">FGO68_gene9191</name>
</gene>
<dbReference type="AlphaFoldDB" id="A0A8J8NIP0"/>
<feature type="coiled-coil region" evidence="1">
    <location>
        <begin position="9"/>
        <end position="59"/>
    </location>
</feature>
<proteinExistence type="predicted"/>
<sequence length="252" mass="27556">MENTFDTKLDKASKLLQKLSQKLSRAQRAAQSGDIAGDFDDLKEQSKDLESLVKTILDQDFTLAEKRSPSYLLIRDSLAQLSGKLATLKKSDNPFTINESQQPQAMDYTQQIQLQEVKDDSELDEQIPAHKLRQIANIIETCNEMTKEQLLLIQQHDEQLRLADQRVRDAVEDSRKAGEELREATGHKMKGIKYKVGAFFGGVGAVIGGVLGLGTGAVVGGVGGGIVGTKIGGAVDRSVMKKAKGIQFEEAQ</sequence>
<evidence type="ECO:0008006" key="4">
    <source>
        <dbReference type="Google" id="ProtNLM"/>
    </source>
</evidence>
<evidence type="ECO:0000313" key="2">
    <source>
        <dbReference type="EMBL" id="TNV76192.1"/>
    </source>
</evidence>
<reference evidence="2" key="1">
    <citation type="submission" date="2019-06" db="EMBL/GenBank/DDBJ databases">
        <authorList>
            <person name="Zheng W."/>
        </authorList>
    </citation>
    <scope>NUCLEOTIDE SEQUENCE</scope>
    <source>
        <strain evidence="2">QDHG01</strain>
    </source>
</reference>
<keyword evidence="3" id="KW-1185">Reference proteome</keyword>
<name>A0A8J8NIP0_HALGN</name>
<dbReference type="Proteomes" id="UP000785679">
    <property type="component" value="Unassembled WGS sequence"/>
</dbReference>
<dbReference type="EMBL" id="RRYP01014029">
    <property type="protein sequence ID" value="TNV76192.1"/>
    <property type="molecule type" value="Genomic_DNA"/>
</dbReference>
<comment type="caution">
    <text evidence="2">The sequence shown here is derived from an EMBL/GenBank/DDBJ whole genome shotgun (WGS) entry which is preliminary data.</text>
</comment>
<protein>
    <recommendedName>
        <fullName evidence="4">t-SNARE coiled-coil homology domain-containing protein</fullName>
    </recommendedName>
</protein>
<evidence type="ECO:0000313" key="3">
    <source>
        <dbReference type="Proteomes" id="UP000785679"/>
    </source>
</evidence>